<keyword evidence="7 17" id="KW-0963">Cytoplasm</keyword>
<dbReference type="Pfam" id="PF21799">
    <property type="entry name" value="MurD-like_N"/>
    <property type="match status" value="1"/>
</dbReference>
<evidence type="ECO:0000256" key="1">
    <source>
        <dbReference type="ARBA" id="ARBA00002734"/>
    </source>
</evidence>
<evidence type="ECO:0000256" key="14">
    <source>
        <dbReference type="ARBA" id="ARBA00030398"/>
    </source>
</evidence>
<dbReference type="NCBIfam" id="TIGR01087">
    <property type="entry name" value="murD"/>
    <property type="match status" value="1"/>
</dbReference>
<dbReference type="Gene3D" id="3.40.50.720">
    <property type="entry name" value="NAD(P)-binding Rossmann-like Domain"/>
    <property type="match status" value="1"/>
</dbReference>
<feature type="domain" description="Mur ligase central" evidence="20">
    <location>
        <begin position="117"/>
        <end position="300"/>
    </location>
</feature>
<dbReference type="HAMAP" id="MF_00639">
    <property type="entry name" value="MurD"/>
    <property type="match status" value="1"/>
</dbReference>
<dbReference type="SUPFAM" id="SSF53244">
    <property type="entry name" value="MurD-like peptide ligases, peptide-binding domain"/>
    <property type="match status" value="1"/>
</dbReference>
<keyword evidence="11 17" id="KW-0133">Cell shape</keyword>
<dbReference type="EC" id="6.3.2.9" evidence="5 17"/>
<protein>
    <recommendedName>
        <fullName evidence="6 17">UDP-N-acetylmuramoylalanine--D-glutamate ligase</fullName>
        <ecNumber evidence="5 17">6.3.2.9</ecNumber>
    </recommendedName>
    <alternativeName>
        <fullName evidence="15 17">D-glutamic acid-adding enzyme</fullName>
    </alternativeName>
    <alternativeName>
        <fullName evidence="14 17">UDP-N-acetylmuramoyl-L-alanyl-D-glutamate synthetase</fullName>
    </alternativeName>
</protein>
<comment type="pathway">
    <text evidence="3 17 18">Cell wall biogenesis; peptidoglycan biosynthesis.</text>
</comment>
<keyword evidence="17 18" id="KW-0132">Cell division</keyword>
<evidence type="ECO:0000256" key="3">
    <source>
        <dbReference type="ARBA" id="ARBA00004752"/>
    </source>
</evidence>
<keyword evidence="8 17" id="KW-0436">Ligase</keyword>
<dbReference type="Gene3D" id="3.90.190.20">
    <property type="entry name" value="Mur ligase, C-terminal domain"/>
    <property type="match status" value="1"/>
</dbReference>
<dbReference type="Pfam" id="PF08245">
    <property type="entry name" value="Mur_ligase_M"/>
    <property type="match status" value="1"/>
</dbReference>
<evidence type="ECO:0000256" key="6">
    <source>
        <dbReference type="ARBA" id="ARBA00015655"/>
    </source>
</evidence>
<dbReference type="Gene3D" id="3.40.1190.10">
    <property type="entry name" value="Mur-like, catalytic domain"/>
    <property type="match status" value="1"/>
</dbReference>
<dbReference type="InterPro" id="IPR036565">
    <property type="entry name" value="Mur-like_cat_sf"/>
</dbReference>
<dbReference type="Proteomes" id="UP001597497">
    <property type="component" value="Unassembled WGS sequence"/>
</dbReference>
<evidence type="ECO:0000256" key="4">
    <source>
        <dbReference type="ARBA" id="ARBA00010416"/>
    </source>
</evidence>
<accession>A0ABW5RCG7</accession>
<keyword evidence="12 17" id="KW-0573">Peptidoglycan synthesis</keyword>
<keyword evidence="13 17" id="KW-0961">Cell wall biogenesis/degradation</keyword>
<evidence type="ECO:0000256" key="13">
    <source>
        <dbReference type="ARBA" id="ARBA00023316"/>
    </source>
</evidence>
<evidence type="ECO:0000256" key="11">
    <source>
        <dbReference type="ARBA" id="ARBA00022960"/>
    </source>
</evidence>
<keyword evidence="10 17" id="KW-0067">ATP-binding</keyword>
<dbReference type="Pfam" id="PF02875">
    <property type="entry name" value="Mur_ligase_C"/>
    <property type="match status" value="1"/>
</dbReference>
<dbReference type="InterPro" id="IPR005762">
    <property type="entry name" value="MurD"/>
</dbReference>
<evidence type="ECO:0000256" key="7">
    <source>
        <dbReference type="ARBA" id="ARBA00022490"/>
    </source>
</evidence>
<gene>
    <name evidence="17 21" type="primary">murD</name>
    <name evidence="21" type="ORF">ACFSUC_12140</name>
</gene>
<dbReference type="InterPro" id="IPR004101">
    <property type="entry name" value="Mur_ligase_C"/>
</dbReference>
<dbReference type="SUPFAM" id="SSF53623">
    <property type="entry name" value="MurD-like peptide ligases, catalytic domain"/>
    <property type="match status" value="1"/>
</dbReference>
<keyword evidence="9 17" id="KW-0547">Nucleotide-binding</keyword>
<evidence type="ECO:0000256" key="15">
    <source>
        <dbReference type="ARBA" id="ARBA00032324"/>
    </source>
</evidence>
<keyword evidence="22" id="KW-1185">Reference proteome</keyword>
<feature type="domain" description="Mur ligase C-terminal" evidence="19">
    <location>
        <begin position="322"/>
        <end position="445"/>
    </location>
</feature>
<dbReference type="SUPFAM" id="SSF51984">
    <property type="entry name" value="MurCD N-terminal domain"/>
    <property type="match status" value="1"/>
</dbReference>
<dbReference type="InterPro" id="IPR013221">
    <property type="entry name" value="Mur_ligase_cen"/>
</dbReference>
<evidence type="ECO:0000256" key="10">
    <source>
        <dbReference type="ARBA" id="ARBA00022840"/>
    </source>
</evidence>
<comment type="function">
    <text evidence="1 17 18">Cell wall formation. Catalyzes the addition of glutamate to the nucleotide precursor UDP-N-acetylmuramoyl-L-alanine (UMA).</text>
</comment>
<evidence type="ECO:0000256" key="18">
    <source>
        <dbReference type="RuleBase" id="RU003664"/>
    </source>
</evidence>
<evidence type="ECO:0000256" key="12">
    <source>
        <dbReference type="ARBA" id="ARBA00022984"/>
    </source>
</evidence>
<evidence type="ECO:0000313" key="22">
    <source>
        <dbReference type="Proteomes" id="UP001597497"/>
    </source>
</evidence>
<evidence type="ECO:0000256" key="16">
    <source>
        <dbReference type="ARBA" id="ARBA00047632"/>
    </source>
</evidence>
<evidence type="ECO:0000256" key="17">
    <source>
        <dbReference type="HAMAP-Rule" id="MF_00639"/>
    </source>
</evidence>
<name>A0ABW5RCG7_9BACL</name>
<organism evidence="21 22">
    <name type="scientific">Marinicrinis sediminis</name>
    <dbReference type="NCBI Taxonomy" id="1652465"/>
    <lineage>
        <taxon>Bacteria</taxon>
        <taxon>Bacillati</taxon>
        <taxon>Bacillota</taxon>
        <taxon>Bacilli</taxon>
        <taxon>Bacillales</taxon>
        <taxon>Paenibacillaceae</taxon>
    </lineage>
</organism>
<evidence type="ECO:0000256" key="5">
    <source>
        <dbReference type="ARBA" id="ARBA00012212"/>
    </source>
</evidence>
<comment type="caution">
    <text evidence="21">The sequence shown here is derived from an EMBL/GenBank/DDBJ whole genome shotgun (WGS) entry which is preliminary data.</text>
</comment>
<evidence type="ECO:0000256" key="8">
    <source>
        <dbReference type="ARBA" id="ARBA00022598"/>
    </source>
</evidence>
<feature type="binding site" evidence="17">
    <location>
        <begin position="119"/>
        <end position="125"/>
    </location>
    <ligand>
        <name>ATP</name>
        <dbReference type="ChEBI" id="CHEBI:30616"/>
    </ligand>
</feature>
<dbReference type="InterPro" id="IPR036615">
    <property type="entry name" value="Mur_ligase_C_dom_sf"/>
</dbReference>
<dbReference type="PANTHER" id="PTHR43692">
    <property type="entry name" value="UDP-N-ACETYLMURAMOYLALANINE--D-GLUTAMATE LIGASE"/>
    <property type="match status" value="1"/>
</dbReference>
<dbReference type="RefSeq" id="WP_379929869.1">
    <property type="nucleotide sequence ID" value="NZ_JBHUMM010000037.1"/>
</dbReference>
<comment type="catalytic activity">
    <reaction evidence="16 17 18">
        <text>UDP-N-acetyl-alpha-D-muramoyl-L-alanine + D-glutamate + ATP = UDP-N-acetyl-alpha-D-muramoyl-L-alanyl-D-glutamate + ADP + phosphate + H(+)</text>
        <dbReference type="Rhea" id="RHEA:16429"/>
        <dbReference type="ChEBI" id="CHEBI:15378"/>
        <dbReference type="ChEBI" id="CHEBI:29986"/>
        <dbReference type="ChEBI" id="CHEBI:30616"/>
        <dbReference type="ChEBI" id="CHEBI:43474"/>
        <dbReference type="ChEBI" id="CHEBI:83898"/>
        <dbReference type="ChEBI" id="CHEBI:83900"/>
        <dbReference type="ChEBI" id="CHEBI:456216"/>
        <dbReference type="EC" id="6.3.2.9"/>
    </reaction>
</comment>
<comment type="subcellular location">
    <subcellularLocation>
        <location evidence="2 17 18">Cytoplasm</location>
    </subcellularLocation>
</comment>
<sequence length="468" mass="51356">MNHPDQYRNQEVVILGMARSGQAVARVFQQYGAQVVINDRKPRSECPEADDLEAQGIKVLCGGHPDDLISAQTALVVKNPGIPYEVEPVQRALQLGIEVVTEVEVAGFLTEAPMIGITGSNGKTTTTTWIGQMLRQAGKQPIVAGNIGTPLCEAAQQATDDQWIVAELSSFQLKGTHDFHPKVAILLNLYETHLDYHHTWDDYKQSKEKLFANQTDEDIAILNQDAGFSGEWIEGLRGQVVWFSSTSEVPHGMWIDHSGQEPMVVYRDQEGTDHTVVEVSRIGLKGAHNLENALAASCAALSIGVSIPVIREELVSFSGVEHRQERVTTKQGVTFYNDSKATNPTSTIKAIEAFDEPVILIAGGLDRGSDYMELLPYFRDKLKGIVALGQTRHKLEAVAAQAGLPLVKLVDNDRKENVKEALEQAVGLAFEMASDGDVILLSPACASWDMFATYEQRGRIFKDAVHNL</sequence>
<evidence type="ECO:0000259" key="19">
    <source>
        <dbReference type="Pfam" id="PF02875"/>
    </source>
</evidence>
<evidence type="ECO:0000259" key="20">
    <source>
        <dbReference type="Pfam" id="PF08245"/>
    </source>
</evidence>
<dbReference type="PANTHER" id="PTHR43692:SF1">
    <property type="entry name" value="UDP-N-ACETYLMURAMOYLALANINE--D-GLUTAMATE LIGASE"/>
    <property type="match status" value="1"/>
</dbReference>
<evidence type="ECO:0000256" key="9">
    <source>
        <dbReference type="ARBA" id="ARBA00022741"/>
    </source>
</evidence>
<reference evidence="22" key="1">
    <citation type="journal article" date="2019" name="Int. J. Syst. Evol. Microbiol.">
        <title>The Global Catalogue of Microorganisms (GCM) 10K type strain sequencing project: providing services to taxonomists for standard genome sequencing and annotation.</title>
        <authorList>
            <consortium name="The Broad Institute Genomics Platform"/>
            <consortium name="The Broad Institute Genome Sequencing Center for Infectious Disease"/>
            <person name="Wu L."/>
            <person name="Ma J."/>
        </authorList>
    </citation>
    <scope>NUCLEOTIDE SEQUENCE [LARGE SCALE GENOMIC DNA]</scope>
    <source>
        <strain evidence="22">KCTC 33676</strain>
    </source>
</reference>
<evidence type="ECO:0000313" key="21">
    <source>
        <dbReference type="EMBL" id="MFD2672315.1"/>
    </source>
</evidence>
<comment type="similarity">
    <text evidence="4 17">Belongs to the MurCDEF family.</text>
</comment>
<dbReference type="GO" id="GO:0008764">
    <property type="term" value="F:UDP-N-acetylmuramoylalanine-D-glutamate ligase activity"/>
    <property type="evidence" value="ECO:0007669"/>
    <property type="project" value="UniProtKB-EC"/>
</dbReference>
<evidence type="ECO:0000256" key="2">
    <source>
        <dbReference type="ARBA" id="ARBA00004496"/>
    </source>
</evidence>
<proteinExistence type="inferred from homology"/>
<keyword evidence="17 18" id="KW-0131">Cell cycle</keyword>
<dbReference type="EMBL" id="JBHUMM010000037">
    <property type="protein sequence ID" value="MFD2672315.1"/>
    <property type="molecule type" value="Genomic_DNA"/>
</dbReference>